<protein>
    <submittedName>
        <fullName evidence="6">DNA-binding response regulator</fullName>
    </submittedName>
</protein>
<feature type="compositionally biased region" description="Low complexity" evidence="4">
    <location>
        <begin position="21"/>
        <end position="34"/>
    </location>
</feature>
<dbReference type="GO" id="GO:0003677">
    <property type="term" value="F:DNA binding"/>
    <property type="evidence" value="ECO:0007669"/>
    <property type="project" value="UniProtKB-KW"/>
</dbReference>
<feature type="region of interest" description="Disordered" evidence="4">
    <location>
        <begin position="1"/>
        <end position="34"/>
    </location>
</feature>
<dbReference type="InterPro" id="IPR036388">
    <property type="entry name" value="WH-like_DNA-bd_sf"/>
</dbReference>
<dbReference type="Pfam" id="PF00196">
    <property type="entry name" value="GerE"/>
    <property type="match status" value="1"/>
</dbReference>
<evidence type="ECO:0000256" key="3">
    <source>
        <dbReference type="ARBA" id="ARBA00023163"/>
    </source>
</evidence>
<dbReference type="Gene3D" id="1.10.10.10">
    <property type="entry name" value="Winged helix-like DNA-binding domain superfamily/Winged helix DNA-binding domain"/>
    <property type="match status" value="1"/>
</dbReference>
<evidence type="ECO:0000256" key="2">
    <source>
        <dbReference type="ARBA" id="ARBA00023125"/>
    </source>
</evidence>
<dbReference type="SMART" id="SM00421">
    <property type="entry name" value="HTH_LUXR"/>
    <property type="match status" value="1"/>
</dbReference>
<name>A0A372ZSG5_9ACTN</name>
<dbReference type="PROSITE" id="PS50043">
    <property type="entry name" value="HTH_LUXR_2"/>
    <property type="match status" value="1"/>
</dbReference>
<gene>
    <name evidence="6" type="ORF">DR950_10530</name>
</gene>
<evidence type="ECO:0000313" key="6">
    <source>
        <dbReference type="EMBL" id="RGD58167.1"/>
    </source>
</evidence>
<dbReference type="CDD" id="cd06170">
    <property type="entry name" value="LuxR_C_like"/>
    <property type="match status" value="1"/>
</dbReference>
<dbReference type="InterPro" id="IPR039420">
    <property type="entry name" value="WalR-like"/>
</dbReference>
<keyword evidence="2 6" id="KW-0238">DNA-binding</keyword>
<dbReference type="SUPFAM" id="SSF56024">
    <property type="entry name" value="Phospholipase D/nuclease"/>
    <property type="match status" value="1"/>
</dbReference>
<dbReference type="AlphaFoldDB" id="A0A372ZSG5"/>
<dbReference type="InterPro" id="IPR016032">
    <property type="entry name" value="Sig_transdc_resp-reg_C-effctor"/>
</dbReference>
<reference evidence="6 7" key="1">
    <citation type="submission" date="2018-08" db="EMBL/GenBank/DDBJ databases">
        <title>Diversity &amp; Physiological Properties of Lignin-Decomposing Actinobacteria from Soil.</title>
        <authorList>
            <person name="Roh S.G."/>
            <person name="Kim S.B."/>
        </authorList>
    </citation>
    <scope>NUCLEOTIDE SEQUENCE [LARGE SCALE GENOMIC DNA]</scope>
    <source>
        <strain evidence="6 7">MMS17-GH009</strain>
    </source>
</reference>
<dbReference type="PANTHER" id="PTHR43214:SF24">
    <property type="entry name" value="TRANSCRIPTIONAL REGULATORY PROTEIN NARL-RELATED"/>
    <property type="match status" value="1"/>
</dbReference>
<accession>A0A372ZSG5</accession>
<feature type="domain" description="HTH luxR-type" evidence="5">
    <location>
        <begin position="235"/>
        <end position="294"/>
    </location>
</feature>
<evidence type="ECO:0000256" key="1">
    <source>
        <dbReference type="ARBA" id="ARBA00023015"/>
    </source>
</evidence>
<keyword evidence="7" id="KW-1185">Reference proteome</keyword>
<dbReference type="Proteomes" id="UP000263377">
    <property type="component" value="Unassembled WGS sequence"/>
</dbReference>
<dbReference type="GO" id="GO:0006355">
    <property type="term" value="P:regulation of DNA-templated transcription"/>
    <property type="evidence" value="ECO:0007669"/>
    <property type="project" value="InterPro"/>
</dbReference>
<comment type="caution">
    <text evidence="6">The sequence shown here is derived from an EMBL/GenBank/DDBJ whole genome shotgun (WGS) entry which is preliminary data.</text>
</comment>
<dbReference type="PANTHER" id="PTHR43214">
    <property type="entry name" value="TWO-COMPONENT RESPONSE REGULATOR"/>
    <property type="match status" value="1"/>
</dbReference>
<evidence type="ECO:0000259" key="5">
    <source>
        <dbReference type="PROSITE" id="PS50043"/>
    </source>
</evidence>
<organism evidence="6 7">
    <name type="scientific">Kitasatospora xanthocidica</name>
    <dbReference type="NCBI Taxonomy" id="83382"/>
    <lineage>
        <taxon>Bacteria</taxon>
        <taxon>Bacillati</taxon>
        <taxon>Actinomycetota</taxon>
        <taxon>Actinomycetes</taxon>
        <taxon>Kitasatosporales</taxon>
        <taxon>Streptomycetaceae</taxon>
        <taxon>Kitasatospora</taxon>
    </lineage>
</organism>
<proteinExistence type="predicted"/>
<keyword evidence="1" id="KW-0805">Transcription regulation</keyword>
<dbReference type="SUPFAM" id="SSF46894">
    <property type="entry name" value="C-terminal effector domain of the bipartite response regulators"/>
    <property type="match status" value="1"/>
</dbReference>
<keyword evidence="3" id="KW-0804">Transcription</keyword>
<evidence type="ECO:0000256" key="4">
    <source>
        <dbReference type="SAM" id="MobiDB-lite"/>
    </source>
</evidence>
<dbReference type="EMBL" id="QVIG01000001">
    <property type="protein sequence ID" value="RGD58167.1"/>
    <property type="molecule type" value="Genomic_DNA"/>
</dbReference>
<dbReference type="InterPro" id="IPR000792">
    <property type="entry name" value="Tscrpt_reg_LuxR_C"/>
</dbReference>
<sequence>MRERGTVHIAFTPHAPGAPLGSVPAPTTPTAGPGDGTVAFYAWAVRRDRPAPVRPVTGQSWRAEQSWTAAQAVHGRPETGAPAVRPEEVPPGHGAVHAIVGDRLLRARREVVLCCPGGDPTAAALADLVVAELPRTDPALRVRIVHQHPARFHLPTQRQARAAERAGAEVRTTGESCGPLLVVDRESAFLPERGRTDGLVLVDQPSVVAHLADSFETLWHQGEAFRSGPAAARAVSDELRTTILRLLADGLKDEVIARRLGLSLRNCRRHIAGLYSSLGADSRFQAGVLAERHGLTGTAAAAAVATGGR</sequence>
<evidence type="ECO:0000313" key="7">
    <source>
        <dbReference type="Proteomes" id="UP000263377"/>
    </source>
</evidence>
<dbReference type="RefSeq" id="WP_117486819.1">
    <property type="nucleotide sequence ID" value="NZ_QVIG01000001.1"/>
</dbReference>